<feature type="transmembrane region" description="Helical" evidence="6">
    <location>
        <begin position="121"/>
        <end position="137"/>
    </location>
</feature>
<evidence type="ECO:0000256" key="4">
    <source>
        <dbReference type="ARBA" id="ARBA00022989"/>
    </source>
</evidence>
<accession>A0ABY7K5F9</accession>
<reference evidence="8" key="1">
    <citation type="submission" date="2022-05" db="EMBL/GenBank/DDBJ databases">
        <title>Jatrophihabitans sp. SB3-54 whole genome sequence.</title>
        <authorList>
            <person name="Suh M.K."/>
            <person name="Eom M.K."/>
            <person name="Kim J.S."/>
            <person name="Kim H.S."/>
            <person name="Do H.E."/>
            <person name="Shin Y.K."/>
            <person name="Lee J.-S."/>
        </authorList>
    </citation>
    <scope>NUCLEOTIDE SEQUENCE</scope>
    <source>
        <strain evidence="8">SB3-54</strain>
    </source>
</reference>
<dbReference type="Proteomes" id="UP001164693">
    <property type="component" value="Chromosome"/>
</dbReference>
<dbReference type="PANTHER" id="PTHR33885">
    <property type="entry name" value="PHAGE SHOCK PROTEIN C"/>
    <property type="match status" value="1"/>
</dbReference>
<organism evidence="8 9">
    <name type="scientific">Jatrophihabitans cynanchi</name>
    <dbReference type="NCBI Taxonomy" id="2944128"/>
    <lineage>
        <taxon>Bacteria</taxon>
        <taxon>Bacillati</taxon>
        <taxon>Actinomycetota</taxon>
        <taxon>Actinomycetes</taxon>
        <taxon>Jatrophihabitantales</taxon>
        <taxon>Jatrophihabitantaceae</taxon>
        <taxon>Jatrophihabitans</taxon>
    </lineage>
</organism>
<keyword evidence="3 6" id="KW-0812">Transmembrane</keyword>
<dbReference type="PANTHER" id="PTHR33885:SF3">
    <property type="entry name" value="PHAGE SHOCK PROTEIN C"/>
    <property type="match status" value="1"/>
</dbReference>
<feature type="transmembrane region" description="Helical" evidence="6">
    <location>
        <begin position="200"/>
        <end position="219"/>
    </location>
</feature>
<feature type="transmembrane region" description="Helical" evidence="6">
    <location>
        <begin position="46"/>
        <end position="74"/>
    </location>
</feature>
<name>A0ABY7K5F9_9ACTN</name>
<keyword evidence="5 6" id="KW-0472">Membrane</keyword>
<gene>
    <name evidence="8" type="ORF">M6B22_08410</name>
</gene>
<keyword evidence="2" id="KW-1003">Cell membrane</keyword>
<dbReference type="InterPro" id="IPR007168">
    <property type="entry name" value="Phageshock_PspC_N"/>
</dbReference>
<evidence type="ECO:0000313" key="8">
    <source>
        <dbReference type="EMBL" id="WAX58772.1"/>
    </source>
</evidence>
<sequence length="405" mass="42744">MTTTDTGAMPPYPTPPAQRVLRRSRTDRVGAGVAGGLGQYFGVDPVLFRVLFAVSAFFGGAGVLAYLIAWAAIPEHGATNAPVDRFIAGLRLRRVPVWLVAVVAGLVLWALAFSWWAPGPFFPVMLVVIVLVAVFSRRSWVPPADRLPDAPAAGGAAATVSLDKDAPAGPPAGTPQWVGSTRAWLDEARQASRERRRRAFPVRISVLVALVLTLTALGIADAMSGIRVPVYFWVTLGIVGGGLLVGMALRRTPWSMTPLLIPALAGTIAFGNTHASLHDGVGQRDWTPTSASALASDYRLAFGEGDLDLRSLGTLSAPRTVDVTMAAGQLKVLLPNGLNATIEANVRMGEVEVDGTTVAETHGGSFHRMHGYDIQKTVLPPAGATGAPLTIRVHLADGQISIRHS</sequence>
<dbReference type="Pfam" id="PF04024">
    <property type="entry name" value="PspC"/>
    <property type="match status" value="1"/>
</dbReference>
<evidence type="ECO:0000256" key="1">
    <source>
        <dbReference type="ARBA" id="ARBA00004162"/>
    </source>
</evidence>
<evidence type="ECO:0000259" key="7">
    <source>
        <dbReference type="Pfam" id="PF04024"/>
    </source>
</evidence>
<keyword evidence="9" id="KW-1185">Reference proteome</keyword>
<feature type="domain" description="Phage shock protein PspC N-terminal" evidence="7">
    <location>
        <begin position="21"/>
        <end position="75"/>
    </location>
</feature>
<evidence type="ECO:0000256" key="5">
    <source>
        <dbReference type="ARBA" id="ARBA00023136"/>
    </source>
</evidence>
<keyword evidence="4 6" id="KW-1133">Transmembrane helix</keyword>
<protein>
    <submittedName>
        <fullName evidence="8">PspC domain-containing protein</fullName>
    </submittedName>
</protein>
<evidence type="ECO:0000313" key="9">
    <source>
        <dbReference type="Proteomes" id="UP001164693"/>
    </source>
</evidence>
<comment type="subcellular location">
    <subcellularLocation>
        <location evidence="1">Cell membrane</location>
        <topology evidence="1">Single-pass membrane protein</topology>
    </subcellularLocation>
</comment>
<evidence type="ECO:0000256" key="3">
    <source>
        <dbReference type="ARBA" id="ARBA00022692"/>
    </source>
</evidence>
<evidence type="ECO:0000256" key="6">
    <source>
        <dbReference type="SAM" id="Phobius"/>
    </source>
</evidence>
<feature type="transmembrane region" description="Helical" evidence="6">
    <location>
        <begin position="231"/>
        <end position="249"/>
    </location>
</feature>
<dbReference type="InterPro" id="IPR052027">
    <property type="entry name" value="PspC"/>
</dbReference>
<feature type="transmembrane region" description="Helical" evidence="6">
    <location>
        <begin position="95"/>
        <end position="115"/>
    </location>
</feature>
<evidence type="ECO:0000256" key="2">
    <source>
        <dbReference type="ARBA" id="ARBA00022475"/>
    </source>
</evidence>
<dbReference type="EMBL" id="CP097463">
    <property type="protein sequence ID" value="WAX58772.1"/>
    <property type="molecule type" value="Genomic_DNA"/>
</dbReference>
<proteinExistence type="predicted"/>